<dbReference type="AlphaFoldDB" id="A0AAW1TN83"/>
<dbReference type="Pfam" id="PF01395">
    <property type="entry name" value="PBP_GOBP"/>
    <property type="match status" value="1"/>
</dbReference>
<feature type="chain" id="PRO_5044024983" evidence="5">
    <location>
        <begin position="20"/>
        <end position="242"/>
    </location>
</feature>
<evidence type="ECO:0000256" key="3">
    <source>
        <dbReference type="ARBA" id="ARBA00022525"/>
    </source>
</evidence>
<proteinExistence type="inferred from homology"/>
<dbReference type="GO" id="GO:0005549">
    <property type="term" value="F:odorant binding"/>
    <property type="evidence" value="ECO:0007669"/>
    <property type="project" value="InterPro"/>
</dbReference>
<feature type="region of interest" description="Disordered" evidence="4">
    <location>
        <begin position="223"/>
        <end position="242"/>
    </location>
</feature>
<feature type="compositionally biased region" description="Pro residues" evidence="4">
    <location>
        <begin position="231"/>
        <end position="242"/>
    </location>
</feature>
<comment type="caution">
    <text evidence="6">The sequence shown here is derived from an EMBL/GenBank/DDBJ whole genome shotgun (WGS) entry which is preliminary data.</text>
</comment>
<keyword evidence="3" id="KW-0964">Secreted</keyword>
<evidence type="ECO:0000256" key="1">
    <source>
        <dbReference type="ARBA" id="ARBA00004613"/>
    </source>
</evidence>
<feature type="signal peptide" evidence="5">
    <location>
        <begin position="1"/>
        <end position="19"/>
    </location>
</feature>
<keyword evidence="5" id="KW-0732">Signal</keyword>
<dbReference type="PANTHER" id="PTHR21066">
    <property type="entry name" value="ODORANT-BINDING PROTEIN 59A-RELATED"/>
    <property type="match status" value="1"/>
</dbReference>
<sequence length="242" mass="28128">MNSVISIFVLVTIFCMAIGYDFDNDDYNEYLADKFDMYRDSESLPNLRFRRDEDAVTNDKCKYRRKKICCAENSMEELHEKEKEVKRECFKRGLGKDKEMKSMDPFKCDNVDKHKKDMICVMQCVGQKNDVLNEKGDVKEEAFRDFIKQTFSKDPWFAEFQDKIIETCLEEAKNATESMNTEEKSACNPAGIKLAHCVFAQTQLNCPDSEIKDAKSCSKLRERIRSKMPDGVPPPPPFLQEE</sequence>
<name>A0AAW1TN83_9CUCU</name>
<dbReference type="EMBL" id="JARQZJ010000010">
    <property type="protein sequence ID" value="KAK9872209.1"/>
    <property type="molecule type" value="Genomic_DNA"/>
</dbReference>
<dbReference type="Proteomes" id="UP001431783">
    <property type="component" value="Unassembled WGS sequence"/>
</dbReference>
<dbReference type="PANTHER" id="PTHR21066:SF17">
    <property type="entry name" value="AGAP011368-PA"/>
    <property type="match status" value="1"/>
</dbReference>
<accession>A0AAW1TN83</accession>
<evidence type="ECO:0000256" key="5">
    <source>
        <dbReference type="SAM" id="SignalP"/>
    </source>
</evidence>
<gene>
    <name evidence="6" type="ORF">WA026_017008</name>
</gene>
<keyword evidence="7" id="KW-1185">Reference proteome</keyword>
<organism evidence="6 7">
    <name type="scientific">Henosepilachna vigintioctopunctata</name>
    <dbReference type="NCBI Taxonomy" id="420089"/>
    <lineage>
        <taxon>Eukaryota</taxon>
        <taxon>Metazoa</taxon>
        <taxon>Ecdysozoa</taxon>
        <taxon>Arthropoda</taxon>
        <taxon>Hexapoda</taxon>
        <taxon>Insecta</taxon>
        <taxon>Pterygota</taxon>
        <taxon>Neoptera</taxon>
        <taxon>Endopterygota</taxon>
        <taxon>Coleoptera</taxon>
        <taxon>Polyphaga</taxon>
        <taxon>Cucujiformia</taxon>
        <taxon>Coccinelloidea</taxon>
        <taxon>Coccinellidae</taxon>
        <taxon>Epilachninae</taxon>
        <taxon>Epilachnini</taxon>
        <taxon>Henosepilachna</taxon>
    </lineage>
</organism>
<evidence type="ECO:0000256" key="2">
    <source>
        <dbReference type="ARBA" id="ARBA00008098"/>
    </source>
</evidence>
<dbReference type="SUPFAM" id="SSF47565">
    <property type="entry name" value="Insect pheromone/odorant-binding proteins"/>
    <property type="match status" value="1"/>
</dbReference>
<protein>
    <submittedName>
        <fullName evidence="6">Uncharacterized protein</fullName>
    </submittedName>
</protein>
<dbReference type="Gene3D" id="1.10.238.270">
    <property type="match status" value="1"/>
</dbReference>
<dbReference type="InterPro" id="IPR036728">
    <property type="entry name" value="PBP_GOBP_sf"/>
</dbReference>
<dbReference type="InterPro" id="IPR006170">
    <property type="entry name" value="PBP/GOBP"/>
</dbReference>
<dbReference type="GO" id="GO:0005576">
    <property type="term" value="C:extracellular region"/>
    <property type="evidence" value="ECO:0007669"/>
    <property type="project" value="UniProtKB-SubCell"/>
</dbReference>
<comment type="similarity">
    <text evidence="2">Belongs to the PBP/GOBP family.</text>
</comment>
<comment type="subcellular location">
    <subcellularLocation>
        <location evidence="1">Secreted</location>
    </subcellularLocation>
</comment>
<evidence type="ECO:0000313" key="7">
    <source>
        <dbReference type="Proteomes" id="UP001431783"/>
    </source>
</evidence>
<reference evidence="6 7" key="1">
    <citation type="submission" date="2023-03" db="EMBL/GenBank/DDBJ databases">
        <title>Genome insight into feeding habits of ladybird beetles.</title>
        <authorList>
            <person name="Li H.-S."/>
            <person name="Huang Y.-H."/>
            <person name="Pang H."/>
        </authorList>
    </citation>
    <scope>NUCLEOTIDE SEQUENCE [LARGE SCALE GENOMIC DNA]</scope>
    <source>
        <strain evidence="6">SYSU_2023b</strain>
        <tissue evidence="6">Whole body</tissue>
    </source>
</reference>
<evidence type="ECO:0000256" key="4">
    <source>
        <dbReference type="SAM" id="MobiDB-lite"/>
    </source>
</evidence>
<dbReference type="InterPro" id="IPR052295">
    <property type="entry name" value="Odorant-binding_protein"/>
</dbReference>
<evidence type="ECO:0000313" key="6">
    <source>
        <dbReference type="EMBL" id="KAK9872209.1"/>
    </source>
</evidence>